<comment type="caution">
    <text evidence="3">The sequence shown here is derived from an EMBL/GenBank/DDBJ whole genome shotgun (WGS) entry which is preliminary data.</text>
</comment>
<dbReference type="Proteomes" id="UP000230564">
    <property type="component" value="Unassembled WGS sequence"/>
</dbReference>
<dbReference type="EMBL" id="PCWQ01000008">
    <property type="protein sequence ID" value="PIR06880.1"/>
    <property type="molecule type" value="Genomic_DNA"/>
</dbReference>
<dbReference type="Pfam" id="PF07691">
    <property type="entry name" value="PA14"/>
    <property type="match status" value="1"/>
</dbReference>
<sequence>MKTTLKTQKGAAAIIGAIVVAAGVLSISLSVTIIALNNKASLESFADSVQSFYSAEAGAGEALMQLRKEPANLTFNDIVVGGLTVSTEFIEEEGGSCDQPEQCDYPSDSGWWSEYFNYSVNHPDMEVNPYPGPTPTPTEHDWYDDNYKTHEQIDANLEFLTSMWFPYDGTEWEDMEGFNHDYHFGMHWRAIVTAPADDNYSYALASDDDSWVLVGGIVIVNNSGTHPAFTKTGDIFLTAGDNIVEIYFTERHTIESGMSFSFDDPSLIITPYPEGCGEDLECNSNIEATASTTKATRKVRYTCNNQIANCLWSELTP</sequence>
<protein>
    <recommendedName>
        <fullName evidence="2">PA14 domain-containing protein</fullName>
    </recommendedName>
</protein>
<evidence type="ECO:0000313" key="3">
    <source>
        <dbReference type="EMBL" id="PIR06880.1"/>
    </source>
</evidence>
<dbReference type="PROSITE" id="PS51820">
    <property type="entry name" value="PA14"/>
    <property type="match status" value="1"/>
</dbReference>
<dbReference type="InterPro" id="IPR037524">
    <property type="entry name" value="PA14/GLEYA"/>
</dbReference>
<keyword evidence="1" id="KW-0472">Membrane</keyword>
<accession>A0A2H0NDB3</accession>
<gene>
    <name evidence="3" type="ORF">COV55_02125</name>
</gene>
<keyword evidence="1" id="KW-0812">Transmembrane</keyword>
<feature type="domain" description="PA14" evidence="2">
    <location>
        <begin position="128"/>
        <end position="276"/>
    </location>
</feature>
<dbReference type="SUPFAM" id="SSF56988">
    <property type="entry name" value="Anthrax protective antigen"/>
    <property type="match status" value="1"/>
</dbReference>
<keyword evidence="1" id="KW-1133">Transmembrane helix</keyword>
<feature type="transmembrane region" description="Helical" evidence="1">
    <location>
        <begin position="12"/>
        <end position="36"/>
    </location>
</feature>
<proteinExistence type="predicted"/>
<dbReference type="InterPro" id="IPR011658">
    <property type="entry name" value="PA14_dom"/>
</dbReference>
<evidence type="ECO:0000256" key="1">
    <source>
        <dbReference type="SAM" id="Phobius"/>
    </source>
</evidence>
<evidence type="ECO:0000259" key="2">
    <source>
        <dbReference type="PROSITE" id="PS51820"/>
    </source>
</evidence>
<dbReference type="AlphaFoldDB" id="A0A2H0NDB3"/>
<evidence type="ECO:0000313" key="4">
    <source>
        <dbReference type="Proteomes" id="UP000230564"/>
    </source>
</evidence>
<organism evidence="3 4">
    <name type="scientific">Candidatus Komeilibacteria bacterium CG11_big_fil_rev_8_21_14_0_20_36_20</name>
    <dbReference type="NCBI Taxonomy" id="1974477"/>
    <lineage>
        <taxon>Bacteria</taxon>
        <taxon>Candidatus Komeiliibacteriota</taxon>
    </lineage>
</organism>
<reference evidence="3 4" key="1">
    <citation type="submission" date="2017-09" db="EMBL/GenBank/DDBJ databases">
        <title>Depth-based differentiation of microbial function through sediment-hosted aquifers and enrichment of novel symbionts in the deep terrestrial subsurface.</title>
        <authorList>
            <person name="Probst A.J."/>
            <person name="Ladd B."/>
            <person name="Jarett J.K."/>
            <person name="Geller-Mcgrath D.E."/>
            <person name="Sieber C.M."/>
            <person name="Emerson J.B."/>
            <person name="Anantharaman K."/>
            <person name="Thomas B.C."/>
            <person name="Malmstrom R."/>
            <person name="Stieglmeier M."/>
            <person name="Klingl A."/>
            <person name="Woyke T."/>
            <person name="Ryan C.M."/>
            <person name="Banfield J.F."/>
        </authorList>
    </citation>
    <scope>NUCLEOTIDE SEQUENCE [LARGE SCALE GENOMIC DNA]</scope>
    <source>
        <strain evidence="3">CG11_big_fil_rev_8_21_14_0_20_36_20</strain>
    </source>
</reference>
<name>A0A2H0NDB3_9BACT</name>